<accession>A0A179VE16</accession>
<keyword evidence="2" id="KW-0436">Ligase</keyword>
<dbReference type="InterPro" id="IPR025110">
    <property type="entry name" value="AMP-bd_C"/>
</dbReference>
<keyword evidence="4" id="KW-0067">ATP-binding</keyword>
<feature type="domain" description="AMP-dependent synthetase/ligase" evidence="5">
    <location>
        <begin position="90"/>
        <end position="438"/>
    </location>
</feature>
<dbReference type="RefSeq" id="WP_064627260.1">
    <property type="nucleotide sequence ID" value="NZ_LQYE01000001.1"/>
</dbReference>
<dbReference type="NCBIfam" id="TIGR01217">
    <property type="entry name" value="ac_ac_CoA_syn"/>
    <property type="match status" value="1"/>
</dbReference>
<keyword evidence="3" id="KW-0547">Nucleotide-binding</keyword>
<dbReference type="SUPFAM" id="SSF56801">
    <property type="entry name" value="Acetyl-CoA synthetase-like"/>
    <property type="match status" value="1"/>
</dbReference>
<dbReference type="PANTHER" id="PTHR42921:SF1">
    <property type="entry name" value="ACETOACETYL-COA SYNTHETASE"/>
    <property type="match status" value="1"/>
</dbReference>
<comment type="caution">
    <text evidence="7">The sequence shown here is derived from an EMBL/GenBank/DDBJ whole genome shotgun (WGS) entry which is preliminary data.</text>
</comment>
<evidence type="ECO:0000256" key="1">
    <source>
        <dbReference type="ARBA" id="ARBA00006432"/>
    </source>
</evidence>
<sequence length="627" mass="68586">MGNSTYERFVDHVAQRYTLVRDDYEDVWRWSVESVPQFWRALWEFFEVPGRGLRDGDEGVLANAVMPGAQWFPGVELNYVAQILRHVDRDGVAIIGVDEAGERTEVGWRELPGRIGAVAGELRRLGVGRGDCVAAYLPDVPDAMVAFLATAAVGAVWAGCGQDYAPEGAAARLGQLKPKVLISGPGYQYNGRWVDKSADTAELHRLLSGDPALIVELPTGSADPVVEMVPFDHPIWVLFSSGTTGKPKGIVHGHGGMLLEHLKGAGLHCDLGPGDVFFWQTALSWMMWNFRLAGLLVGSTVICYSGHPLYPNADRLWKLLEAERVTYFGTSPGHLRASKKAGLDPSSGHDLRALKTLGSSGSPLSCDLFEWVGRHVGVEVSSLSGGTDVCTAFAGGTPGVPARPGELPARYLGVDLRSWSPDRRSLIGEVGEMVILQPMPCMPIRFWDDPGGSRYRAAYFEHEWADGQAPGVWRHGDWVTVTEHGSLVIHGRSDATLNRNGIRMGSADIYEVVESMDEIAEGFVLGVDGPDGSYWMPLFVTMAPGHTFDDDLGARIARHIRARLSPRHVPDEVLEAPGIPHTRTGKKLEVPICGVLAGRADVSLDPRSIDNPDLIDWYRERGRDHRW</sequence>
<comment type="similarity">
    <text evidence="1">Belongs to the ATP-dependent AMP-binding enzyme family.</text>
</comment>
<dbReference type="AlphaFoldDB" id="A0A179VE16"/>
<dbReference type="GO" id="GO:0030729">
    <property type="term" value="F:acetoacetate-CoA ligase activity"/>
    <property type="evidence" value="ECO:0007669"/>
    <property type="project" value="InterPro"/>
</dbReference>
<feature type="domain" description="AMP-binding enzyme C-terminal" evidence="6">
    <location>
        <begin position="511"/>
        <end position="586"/>
    </location>
</feature>
<proteinExistence type="inferred from homology"/>
<dbReference type="PANTHER" id="PTHR42921">
    <property type="entry name" value="ACETOACETYL-COA SYNTHETASE"/>
    <property type="match status" value="1"/>
</dbReference>
<dbReference type="PROSITE" id="PS00455">
    <property type="entry name" value="AMP_BINDING"/>
    <property type="match status" value="1"/>
</dbReference>
<dbReference type="InterPro" id="IPR045851">
    <property type="entry name" value="AMP-bd_C_sf"/>
</dbReference>
<dbReference type="InterPro" id="IPR042099">
    <property type="entry name" value="ANL_N_sf"/>
</dbReference>
<evidence type="ECO:0000313" key="7">
    <source>
        <dbReference type="EMBL" id="OAT70128.1"/>
    </source>
</evidence>
<evidence type="ECO:0000256" key="3">
    <source>
        <dbReference type="ARBA" id="ARBA00022741"/>
    </source>
</evidence>
<dbReference type="Gene3D" id="3.40.50.12780">
    <property type="entry name" value="N-terminal domain of ligase-like"/>
    <property type="match status" value="1"/>
</dbReference>
<dbReference type="Gene3D" id="3.30.300.30">
    <property type="match status" value="1"/>
</dbReference>
<organism evidence="7 8">
    <name type="scientific">Mycobacteroides immunogenum</name>
    <dbReference type="NCBI Taxonomy" id="83262"/>
    <lineage>
        <taxon>Bacteria</taxon>
        <taxon>Bacillati</taxon>
        <taxon>Actinomycetota</taxon>
        <taxon>Actinomycetes</taxon>
        <taxon>Mycobacteriales</taxon>
        <taxon>Mycobacteriaceae</taxon>
        <taxon>Mycobacteroides</taxon>
    </lineage>
</organism>
<dbReference type="InterPro" id="IPR020845">
    <property type="entry name" value="AMP-binding_CS"/>
</dbReference>
<gene>
    <name evidence="7" type="ORF">AWB85_01695</name>
</gene>
<evidence type="ECO:0000313" key="8">
    <source>
        <dbReference type="Proteomes" id="UP000186919"/>
    </source>
</evidence>
<evidence type="ECO:0000259" key="6">
    <source>
        <dbReference type="Pfam" id="PF13193"/>
    </source>
</evidence>
<dbReference type="Pfam" id="PF00501">
    <property type="entry name" value="AMP-binding"/>
    <property type="match status" value="1"/>
</dbReference>
<dbReference type="Pfam" id="PF13193">
    <property type="entry name" value="AMP-binding_C"/>
    <property type="match status" value="1"/>
</dbReference>
<evidence type="ECO:0000256" key="2">
    <source>
        <dbReference type="ARBA" id="ARBA00022598"/>
    </source>
</evidence>
<reference evidence="7 8" key="1">
    <citation type="submission" date="2016-01" db="EMBL/GenBank/DDBJ databases">
        <title>Mycobacterium immunogenum strain CD11_6 genome sequencing and assembly.</title>
        <authorList>
            <person name="Kaur G."/>
            <person name="Nair G.R."/>
            <person name="Mayilraj S."/>
        </authorList>
    </citation>
    <scope>NUCLEOTIDE SEQUENCE [LARGE SCALE GENOMIC DNA]</scope>
    <source>
        <strain evidence="7 8">CD11-6</strain>
    </source>
</reference>
<dbReference type="InterPro" id="IPR000873">
    <property type="entry name" value="AMP-dep_synth/lig_dom"/>
</dbReference>
<dbReference type="InterPro" id="IPR005914">
    <property type="entry name" value="Acac_CoA_synth"/>
</dbReference>
<dbReference type="GO" id="GO:0005524">
    <property type="term" value="F:ATP binding"/>
    <property type="evidence" value="ECO:0007669"/>
    <property type="project" value="UniProtKB-KW"/>
</dbReference>
<dbReference type="Proteomes" id="UP000186919">
    <property type="component" value="Unassembled WGS sequence"/>
</dbReference>
<name>A0A179VE16_9MYCO</name>
<dbReference type="GO" id="GO:0006629">
    <property type="term" value="P:lipid metabolic process"/>
    <property type="evidence" value="ECO:0007669"/>
    <property type="project" value="InterPro"/>
</dbReference>
<protein>
    <submittedName>
        <fullName evidence="7">Acetoacetyl-CoA synthetase</fullName>
    </submittedName>
</protein>
<evidence type="ECO:0000259" key="5">
    <source>
        <dbReference type="Pfam" id="PF00501"/>
    </source>
</evidence>
<dbReference type="EMBL" id="LQYE01000001">
    <property type="protein sequence ID" value="OAT70128.1"/>
    <property type="molecule type" value="Genomic_DNA"/>
</dbReference>
<evidence type="ECO:0000256" key="4">
    <source>
        <dbReference type="ARBA" id="ARBA00022840"/>
    </source>
</evidence>